<evidence type="ECO:0000313" key="4">
    <source>
        <dbReference type="Proteomes" id="UP000218784"/>
    </source>
</evidence>
<evidence type="ECO:0000259" key="2">
    <source>
        <dbReference type="SMART" id="SM00363"/>
    </source>
</evidence>
<protein>
    <submittedName>
        <fullName evidence="3">RNA-binding protein</fullName>
    </submittedName>
</protein>
<dbReference type="InterPro" id="IPR002942">
    <property type="entry name" value="S4_RNA-bd"/>
</dbReference>
<dbReference type="EMBL" id="NWVD01000003">
    <property type="protein sequence ID" value="PCG09314.1"/>
    <property type="molecule type" value="Genomic_DNA"/>
</dbReference>
<dbReference type="CDD" id="cd00165">
    <property type="entry name" value="S4"/>
    <property type="match status" value="1"/>
</dbReference>
<dbReference type="Gene3D" id="3.10.290.10">
    <property type="entry name" value="RNA-binding S4 domain"/>
    <property type="match status" value="1"/>
</dbReference>
<keyword evidence="1" id="KW-0694">RNA-binding</keyword>
<dbReference type="Proteomes" id="UP000218784">
    <property type="component" value="Unassembled WGS sequence"/>
</dbReference>
<name>A0A2A4HY91_9SPHN</name>
<gene>
    <name evidence="3" type="ORF">COA17_08840</name>
</gene>
<dbReference type="AlphaFoldDB" id="A0A2A4HY91"/>
<evidence type="ECO:0000313" key="3">
    <source>
        <dbReference type="EMBL" id="PCG09314.1"/>
    </source>
</evidence>
<sequence length="115" mass="12453">MRLDRFLWFARLARSRDAAQDMACAGHLRIDGRAIDRAHAPVRIGNILTFVHAGRVRVLRVEALPHRRGPAPEAQACYQDLVTDPPANVPHHGGGALTQASGFAKACAGTEEPDP</sequence>
<dbReference type="SMART" id="SM00363">
    <property type="entry name" value="S4"/>
    <property type="match status" value="1"/>
</dbReference>
<feature type="domain" description="RNA-binding S4" evidence="2">
    <location>
        <begin position="1"/>
        <end position="64"/>
    </location>
</feature>
<dbReference type="InterPro" id="IPR036986">
    <property type="entry name" value="S4_RNA-bd_sf"/>
</dbReference>
<keyword evidence="4" id="KW-1185">Reference proteome</keyword>
<dbReference type="GO" id="GO:0003723">
    <property type="term" value="F:RNA binding"/>
    <property type="evidence" value="ECO:0007669"/>
    <property type="project" value="UniProtKB-KW"/>
</dbReference>
<dbReference type="SUPFAM" id="SSF55174">
    <property type="entry name" value="Alpha-L RNA-binding motif"/>
    <property type="match status" value="1"/>
</dbReference>
<organism evidence="3 4">
    <name type="scientific">Sphingomonas ginsenosidimutans</name>
    <dbReference type="NCBI Taxonomy" id="862134"/>
    <lineage>
        <taxon>Bacteria</taxon>
        <taxon>Pseudomonadati</taxon>
        <taxon>Pseudomonadota</taxon>
        <taxon>Alphaproteobacteria</taxon>
        <taxon>Sphingomonadales</taxon>
        <taxon>Sphingomonadaceae</taxon>
        <taxon>Sphingomonas</taxon>
    </lineage>
</organism>
<dbReference type="Pfam" id="PF01479">
    <property type="entry name" value="S4"/>
    <property type="match status" value="1"/>
</dbReference>
<comment type="caution">
    <text evidence="3">The sequence shown here is derived from an EMBL/GenBank/DDBJ whole genome shotgun (WGS) entry which is preliminary data.</text>
</comment>
<accession>A0A2A4HY91</accession>
<dbReference type="PROSITE" id="PS50889">
    <property type="entry name" value="S4"/>
    <property type="match status" value="1"/>
</dbReference>
<dbReference type="RefSeq" id="WP_096612228.1">
    <property type="nucleotide sequence ID" value="NZ_NWVD01000003.1"/>
</dbReference>
<proteinExistence type="predicted"/>
<evidence type="ECO:0000256" key="1">
    <source>
        <dbReference type="PROSITE-ProRule" id="PRU00182"/>
    </source>
</evidence>
<reference evidence="3 4" key="1">
    <citation type="submission" date="2017-09" db="EMBL/GenBank/DDBJ databases">
        <title>Sphingomonas ginsenosidimutans KACC 14949, whole genome shotgun sequence.</title>
        <authorList>
            <person name="Feng G."/>
            <person name="Zhu H."/>
        </authorList>
    </citation>
    <scope>NUCLEOTIDE SEQUENCE [LARGE SCALE GENOMIC DNA]</scope>
    <source>
        <strain evidence="3 4">KACC 14949</strain>
    </source>
</reference>